<dbReference type="AlphaFoldDB" id="A0A178MQT3"/>
<keyword evidence="1" id="KW-0597">Phosphoprotein</keyword>
<dbReference type="SUPFAM" id="SSF52172">
    <property type="entry name" value="CheY-like"/>
    <property type="match status" value="1"/>
</dbReference>
<reference evidence="3 4" key="1">
    <citation type="submission" date="2016-04" db="EMBL/GenBank/DDBJ databases">
        <title>Draft genome sequence of freshwater magnetotactic bacteria Magnetospirillum marisnigri SP-1 and Magnetospirillum moscoviense BB-1.</title>
        <authorList>
            <person name="Koziaeva V."/>
            <person name="Dziuba M.V."/>
            <person name="Ivanov T.M."/>
            <person name="Kuznetsov B."/>
            <person name="Grouzdev D.S."/>
        </authorList>
    </citation>
    <scope>NUCLEOTIDE SEQUENCE [LARGE SCALE GENOMIC DNA]</scope>
    <source>
        <strain evidence="3 4">BB-1</strain>
    </source>
</reference>
<dbReference type="EMBL" id="LWQU01000133">
    <property type="protein sequence ID" value="OAN51163.1"/>
    <property type="molecule type" value="Genomic_DNA"/>
</dbReference>
<dbReference type="Proteomes" id="UP000078543">
    <property type="component" value="Unassembled WGS sequence"/>
</dbReference>
<dbReference type="InterPro" id="IPR001789">
    <property type="entry name" value="Sig_transdc_resp-reg_receiver"/>
</dbReference>
<dbReference type="SMART" id="SM00448">
    <property type="entry name" value="REC"/>
    <property type="match status" value="1"/>
</dbReference>
<evidence type="ECO:0000256" key="1">
    <source>
        <dbReference type="PROSITE-ProRule" id="PRU00169"/>
    </source>
</evidence>
<gene>
    <name evidence="3" type="ORF">A6A05_11330</name>
</gene>
<dbReference type="OrthoDB" id="9793549at2"/>
<dbReference type="PANTHER" id="PTHR44520">
    <property type="entry name" value="RESPONSE REGULATOR RCP1-RELATED"/>
    <property type="match status" value="1"/>
</dbReference>
<keyword evidence="4" id="KW-1185">Reference proteome</keyword>
<dbReference type="InterPro" id="IPR052893">
    <property type="entry name" value="TCS_response_regulator"/>
</dbReference>
<feature type="domain" description="Response regulatory" evidence="2">
    <location>
        <begin position="8"/>
        <end position="133"/>
    </location>
</feature>
<dbReference type="Pfam" id="PF00072">
    <property type="entry name" value="Response_reg"/>
    <property type="match status" value="1"/>
</dbReference>
<organism evidence="3 4">
    <name type="scientific">Magnetospirillum moscoviense</name>
    <dbReference type="NCBI Taxonomy" id="1437059"/>
    <lineage>
        <taxon>Bacteria</taxon>
        <taxon>Pseudomonadati</taxon>
        <taxon>Pseudomonadota</taxon>
        <taxon>Alphaproteobacteria</taxon>
        <taxon>Rhodospirillales</taxon>
        <taxon>Rhodospirillaceae</taxon>
        <taxon>Magnetospirillum</taxon>
    </lineage>
</organism>
<dbReference type="PROSITE" id="PS50110">
    <property type="entry name" value="RESPONSE_REGULATORY"/>
    <property type="match status" value="1"/>
</dbReference>
<dbReference type="GO" id="GO:0000160">
    <property type="term" value="P:phosphorelay signal transduction system"/>
    <property type="evidence" value="ECO:0007669"/>
    <property type="project" value="InterPro"/>
</dbReference>
<sequence length="148" mass="16590">MVGSRPMEILLVDDSRGDARLVKEALREEAPLDTLHHVIDGVEAMAFLHRNGAYADKPRPDIVLLDLNMPKMDGREVLRAIKSDPSLKTIPVVTLTTSTQREDVDYCYSTGVNAFISKPVNLDDFIHTVRQFKQFWLSVATLPHPHAA</sequence>
<name>A0A178MQT3_9PROT</name>
<proteinExistence type="predicted"/>
<evidence type="ECO:0000259" key="2">
    <source>
        <dbReference type="PROSITE" id="PS50110"/>
    </source>
</evidence>
<protein>
    <recommendedName>
        <fullName evidence="2">Response regulatory domain-containing protein</fullName>
    </recommendedName>
</protein>
<comment type="caution">
    <text evidence="3">The sequence shown here is derived from an EMBL/GenBank/DDBJ whole genome shotgun (WGS) entry which is preliminary data.</text>
</comment>
<evidence type="ECO:0000313" key="4">
    <source>
        <dbReference type="Proteomes" id="UP000078543"/>
    </source>
</evidence>
<dbReference type="Gene3D" id="3.40.50.2300">
    <property type="match status" value="1"/>
</dbReference>
<dbReference type="InterPro" id="IPR011006">
    <property type="entry name" value="CheY-like_superfamily"/>
</dbReference>
<accession>A0A178MQT3</accession>
<evidence type="ECO:0000313" key="3">
    <source>
        <dbReference type="EMBL" id="OAN51163.1"/>
    </source>
</evidence>
<feature type="modified residue" description="4-aspartylphosphate" evidence="1">
    <location>
        <position position="66"/>
    </location>
</feature>
<dbReference type="STRING" id="1437059.A6A05_11330"/>
<dbReference type="PANTHER" id="PTHR44520:SF2">
    <property type="entry name" value="RESPONSE REGULATOR RCP1"/>
    <property type="match status" value="1"/>
</dbReference>
<dbReference type="CDD" id="cd17557">
    <property type="entry name" value="REC_Rcp-like"/>
    <property type="match status" value="1"/>
</dbReference>